<reference evidence="2 3" key="1">
    <citation type="journal article" date="2011" name="Cell">
        <title>The monarch butterfly genome yields insights into long-distance migration.</title>
        <authorList>
            <person name="Zhan S."/>
            <person name="Merlin C."/>
            <person name="Boore J.L."/>
            <person name="Reppert S.M."/>
        </authorList>
    </citation>
    <scope>NUCLEOTIDE SEQUENCE [LARGE SCALE GENOMIC DNA]</scope>
    <source>
        <strain evidence="2">F-2</strain>
    </source>
</reference>
<evidence type="ECO:0000313" key="3">
    <source>
        <dbReference type="Proteomes" id="UP000007151"/>
    </source>
</evidence>
<evidence type="ECO:0000256" key="1">
    <source>
        <dbReference type="SAM" id="MobiDB-lite"/>
    </source>
</evidence>
<dbReference type="EMBL" id="AGBW02009681">
    <property type="protein sequence ID" value="OWR50125.1"/>
    <property type="molecule type" value="Genomic_DNA"/>
</dbReference>
<dbReference type="InParanoid" id="A0A212F8Q2"/>
<feature type="region of interest" description="Disordered" evidence="1">
    <location>
        <begin position="34"/>
        <end position="61"/>
    </location>
</feature>
<accession>A0A212F8Q2</accession>
<comment type="caution">
    <text evidence="2">The sequence shown here is derived from an EMBL/GenBank/DDBJ whole genome shotgun (WGS) entry which is preliminary data.</text>
</comment>
<gene>
    <name evidence="2" type="ORF">KGM_208831</name>
</gene>
<keyword evidence="3" id="KW-1185">Reference proteome</keyword>
<protein>
    <submittedName>
        <fullName evidence="2">Uncharacterized protein</fullName>
    </submittedName>
</protein>
<dbReference type="Proteomes" id="UP000007151">
    <property type="component" value="Unassembled WGS sequence"/>
</dbReference>
<proteinExistence type="predicted"/>
<dbReference type="KEGG" id="dpl:KGM_208831"/>
<name>A0A212F8Q2_DANPL</name>
<dbReference type="AlphaFoldDB" id="A0A212F8Q2"/>
<organism evidence="2 3">
    <name type="scientific">Danaus plexippus plexippus</name>
    <dbReference type="NCBI Taxonomy" id="278856"/>
    <lineage>
        <taxon>Eukaryota</taxon>
        <taxon>Metazoa</taxon>
        <taxon>Ecdysozoa</taxon>
        <taxon>Arthropoda</taxon>
        <taxon>Hexapoda</taxon>
        <taxon>Insecta</taxon>
        <taxon>Pterygota</taxon>
        <taxon>Neoptera</taxon>
        <taxon>Endopterygota</taxon>
        <taxon>Lepidoptera</taxon>
        <taxon>Glossata</taxon>
        <taxon>Ditrysia</taxon>
        <taxon>Papilionoidea</taxon>
        <taxon>Nymphalidae</taxon>
        <taxon>Danainae</taxon>
        <taxon>Danaini</taxon>
        <taxon>Danaina</taxon>
        <taxon>Danaus</taxon>
        <taxon>Danaus</taxon>
    </lineage>
</organism>
<sequence length="61" mass="6779">MNRKSDILHVSYEGEVAIDLIVQHISEYLKQKPADKSQLYPGLSTPIPSSPHRAGKSGRPH</sequence>
<evidence type="ECO:0000313" key="2">
    <source>
        <dbReference type="EMBL" id="OWR50125.1"/>
    </source>
</evidence>